<dbReference type="Pfam" id="PF00561">
    <property type="entry name" value="Abhydrolase_1"/>
    <property type="match status" value="1"/>
</dbReference>
<evidence type="ECO:0000259" key="2">
    <source>
        <dbReference type="Pfam" id="PF00561"/>
    </source>
</evidence>
<gene>
    <name evidence="3" type="ORF">HKD42_05615</name>
</gene>
<name>A0A848QD33_9SPHN</name>
<dbReference type="InterPro" id="IPR000639">
    <property type="entry name" value="Epox_hydrolase-like"/>
</dbReference>
<feature type="domain" description="AB hydrolase-1" evidence="2">
    <location>
        <begin position="44"/>
        <end position="186"/>
    </location>
</feature>
<organism evidence="3 4">
    <name type="scientific">Pontixanthobacter rizhaonensis</name>
    <dbReference type="NCBI Taxonomy" id="2730337"/>
    <lineage>
        <taxon>Bacteria</taxon>
        <taxon>Pseudomonadati</taxon>
        <taxon>Pseudomonadota</taxon>
        <taxon>Alphaproteobacteria</taxon>
        <taxon>Sphingomonadales</taxon>
        <taxon>Erythrobacteraceae</taxon>
        <taxon>Pontixanthobacter</taxon>
    </lineage>
</organism>
<dbReference type="Proteomes" id="UP000561181">
    <property type="component" value="Unassembled WGS sequence"/>
</dbReference>
<accession>A0A848QD33</accession>
<keyword evidence="4" id="KW-1185">Reference proteome</keyword>
<protein>
    <submittedName>
        <fullName evidence="3">Haloalkane dehalogenase</fullName>
    </submittedName>
</protein>
<dbReference type="EMBL" id="JABCRE010000002">
    <property type="protein sequence ID" value="NMW31531.1"/>
    <property type="molecule type" value="Genomic_DNA"/>
</dbReference>
<dbReference type="PRINTS" id="PR00412">
    <property type="entry name" value="EPOXHYDRLASE"/>
</dbReference>
<evidence type="ECO:0000256" key="1">
    <source>
        <dbReference type="ARBA" id="ARBA00022801"/>
    </source>
</evidence>
<proteinExistence type="predicted"/>
<dbReference type="InterPro" id="IPR000073">
    <property type="entry name" value="AB_hydrolase_1"/>
</dbReference>
<dbReference type="SUPFAM" id="SSF53474">
    <property type="entry name" value="alpha/beta-Hydrolases"/>
    <property type="match status" value="1"/>
</dbReference>
<dbReference type="PANTHER" id="PTHR42977">
    <property type="entry name" value="HYDROLASE-RELATED"/>
    <property type="match status" value="1"/>
</dbReference>
<comment type="caution">
    <text evidence="3">The sequence shown here is derived from an EMBL/GenBank/DDBJ whole genome shotgun (WGS) entry which is preliminary data.</text>
</comment>
<evidence type="ECO:0000313" key="4">
    <source>
        <dbReference type="Proteomes" id="UP000561181"/>
    </source>
</evidence>
<dbReference type="PANTHER" id="PTHR42977:SF3">
    <property type="entry name" value="AB HYDROLASE-1 DOMAIN-CONTAINING PROTEIN"/>
    <property type="match status" value="1"/>
</dbReference>
<dbReference type="InterPro" id="IPR029058">
    <property type="entry name" value="AB_hydrolase_fold"/>
</dbReference>
<dbReference type="InterPro" id="IPR051340">
    <property type="entry name" value="Haloalkane_dehalogenase"/>
</dbReference>
<dbReference type="AlphaFoldDB" id="A0A848QD33"/>
<sequence>MKFHRTPDACFANVPDYPFDPRYHILKSGLRLHYVDEGPRDAIPVLMMHGEPSWSFLYRKMISPVVNAGYRVIAPDLIGFGKSDKPTSKSDFSYAQHVDWMLEWFEAMGLNQVLLACQDWGSLIGLRLVAAMPDKFAGVVLSNGGLPAGQEPPPAFVKWKTFAKFSPVFPIGKIIQKATTTDLADDVVAAYNAPYDTRASKAGSRIFPALVPLGDNVEVPAQREAWKVLEQFDKPFTCCFSDRDPITKGGFQIFQDQVPGAKHDLHRTLSGGHFIQEDDPEGFVNAILDTAKLAGV</sequence>
<dbReference type="PRINTS" id="PR00111">
    <property type="entry name" value="ABHYDROLASE"/>
</dbReference>
<keyword evidence="1" id="KW-0378">Hydrolase</keyword>
<dbReference type="NCBIfam" id="NF002043">
    <property type="entry name" value="PRK00870.1"/>
    <property type="match status" value="1"/>
</dbReference>
<dbReference type="Gene3D" id="3.40.50.1820">
    <property type="entry name" value="alpha/beta hydrolase"/>
    <property type="match status" value="1"/>
</dbReference>
<evidence type="ECO:0000313" key="3">
    <source>
        <dbReference type="EMBL" id="NMW31531.1"/>
    </source>
</evidence>
<reference evidence="3 4" key="1">
    <citation type="submission" date="2020-04" db="EMBL/GenBank/DDBJ databases">
        <authorList>
            <person name="Liu A."/>
        </authorList>
    </citation>
    <scope>NUCLEOTIDE SEQUENCE [LARGE SCALE GENOMIC DNA]</scope>
    <source>
        <strain evidence="3 4">RZ02</strain>
    </source>
</reference>
<dbReference type="GO" id="GO:0004301">
    <property type="term" value="F:epoxide hydrolase activity"/>
    <property type="evidence" value="ECO:0007669"/>
    <property type="project" value="TreeGrafter"/>
</dbReference>